<dbReference type="OrthoDB" id="5380073at2"/>
<gene>
    <name evidence="3" type="ORF">E3T53_12710</name>
</gene>
<dbReference type="Pfam" id="PF12850">
    <property type="entry name" value="Metallophos_2"/>
    <property type="match status" value="1"/>
</dbReference>
<dbReference type="Proteomes" id="UP000298218">
    <property type="component" value="Unassembled WGS sequence"/>
</dbReference>
<keyword evidence="4" id="KW-1185">Reference proteome</keyword>
<comment type="caution">
    <text evidence="3">The sequence shown here is derived from an EMBL/GenBank/DDBJ whole genome shotgun (WGS) entry which is preliminary data.</text>
</comment>
<dbReference type="InterPro" id="IPR024654">
    <property type="entry name" value="Calcineurin-like_PHP_lpxH"/>
</dbReference>
<evidence type="ECO:0000256" key="1">
    <source>
        <dbReference type="ARBA" id="ARBA00008950"/>
    </source>
</evidence>
<organism evidence="3 4">
    <name type="scientific">Cryobacterium psychrophilum</name>
    <dbReference type="NCBI Taxonomy" id="41988"/>
    <lineage>
        <taxon>Bacteria</taxon>
        <taxon>Bacillati</taxon>
        <taxon>Actinomycetota</taxon>
        <taxon>Actinomycetes</taxon>
        <taxon>Micrococcales</taxon>
        <taxon>Microbacteriaceae</taxon>
        <taxon>Cryobacterium</taxon>
    </lineage>
</organism>
<proteinExistence type="inferred from homology"/>
<dbReference type="RefSeq" id="WP_134171944.1">
    <property type="nucleotide sequence ID" value="NZ_SODI01000001.1"/>
</dbReference>
<accession>A0A4Y8KLX8</accession>
<evidence type="ECO:0000259" key="2">
    <source>
        <dbReference type="Pfam" id="PF12850"/>
    </source>
</evidence>
<evidence type="ECO:0000313" key="4">
    <source>
        <dbReference type="Proteomes" id="UP000298218"/>
    </source>
</evidence>
<name>A0A4Y8KLX8_9MICO</name>
<dbReference type="InterPro" id="IPR029052">
    <property type="entry name" value="Metallo-depent_PP-like"/>
</dbReference>
<dbReference type="AlphaFoldDB" id="A0A4Y8KLX8"/>
<dbReference type="Gene3D" id="3.60.21.10">
    <property type="match status" value="1"/>
</dbReference>
<dbReference type="SUPFAM" id="SSF56300">
    <property type="entry name" value="Metallo-dependent phosphatases"/>
    <property type="match status" value="1"/>
</dbReference>
<comment type="similarity">
    <text evidence="1">Belongs to the metallophosphoesterase superfamily. YfcE family.</text>
</comment>
<evidence type="ECO:0000313" key="3">
    <source>
        <dbReference type="EMBL" id="TFD76878.1"/>
    </source>
</evidence>
<protein>
    <submittedName>
        <fullName evidence="3">Metallophosphoesterase</fullName>
    </submittedName>
</protein>
<reference evidence="3 4" key="1">
    <citation type="submission" date="2019-03" db="EMBL/GenBank/DDBJ databases">
        <title>Genomics of glacier-inhabiting Cryobacterium strains.</title>
        <authorList>
            <person name="Liu Q."/>
            <person name="Xin Y.-H."/>
        </authorList>
    </citation>
    <scope>NUCLEOTIDE SEQUENCE [LARGE SCALE GENOMIC DNA]</scope>
    <source>
        <strain evidence="3 4">CGMCC 1.4292</strain>
    </source>
</reference>
<dbReference type="EMBL" id="SOHQ01000033">
    <property type="protein sequence ID" value="TFD76878.1"/>
    <property type="molecule type" value="Genomic_DNA"/>
</dbReference>
<feature type="domain" description="Calcineurin-like phosphoesterase" evidence="2">
    <location>
        <begin position="1"/>
        <end position="165"/>
    </location>
</feature>
<sequence length="198" mass="22713">MTVWWTSDTHFSHANIIEYCNRPFRDVQEMNEALIEKWNSTVAADDVVFHLGDLALGHDIGRQIALTAELHGDKRLVRGNHDRIAESFAGRRNAAGFSRMYEDAGWIILPEQFEHSIGAHRVLVCHFPYIGDSKDHDRYLTYRPVDKGLPIIHGHVHNEFVERGRQFNVGVDVRQYAPVGESVILRWLEGLISKSEIE</sequence>